<gene>
    <name evidence="2" type="ORF">JQN83_22085</name>
</gene>
<feature type="compositionally biased region" description="Low complexity" evidence="1">
    <location>
        <begin position="161"/>
        <end position="171"/>
    </location>
</feature>
<evidence type="ECO:0000313" key="2">
    <source>
        <dbReference type="EMBL" id="MBO4163483.1"/>
    </source>
</evidence>
<dbReference type="Proteomes" id="UP000671399">
    <property type="component" value="Unassembled WGS sequence"/>
</dbReference>
<dbReference type="EMBL" id="JAGFWR010000014">
    <property type="protein sequence ID" value="MBO4163483.1"/>
    <property type="molecule type" value="Genomic_DNA"/>
</dbReference>
<comment type="caution">
    <text evidence="2">The sequence shown here is derived from an EMBL/GenBank/DDBJ whole genome shotgun (WGS) entry which is preliminary data.</text>
</comment>
<name>A0ABS3VCY1_9ACTN</name>
<reference evidence="2 3" key="1">
    <citation type="submission" date="2021-03" db="EMBL/GenBank/DDBJ databases">
        <authorList>
            <person name="Lee D.-H."/>
        </authorList>
    </citation>
    <scope>NUCLEOTIDE SEQUENCE [LARGE SCALE GENOMIC DNA]</scope>
    <source>
        <strain evidence="2 3">MMS20-R2-23</strain>
    </source>
</reference>
<evidence type="ECO:0000313" key="3">
    <source>
        <dbReference type="Proteomes" id="UP000671399"/>
    </source>
</evidence>
<feature type="region of interest" description="Disordered" evidence="1">
    <location>
        <begin position="152"/>
        <end position="177"/>
    </location>
</feature>
<keyword evidence="3" id="KW-1185">Reference proteome</keyword>
<dbReference type="RefSeq" id="WP_208569042.1">
    <property type="nucleotide sequence ID" value="NZ_JAGFWR010000014.1"/>
</dbReference>
<organism evidence="2 3">
    <name type="scientific">Micromonospora antibiotica</name>
    <dbReference type="NCBI Taxonomy" id="2807623"/>
    <lineage>
        <taxon>Bacteria</taxon>
        <taxon>Bacillati</taxon>
        <taxon>Actinomycetota</taxon>
        <taxon>Actinomycetes</taxon>
        <taxon>Micromonosporales</taxon>
        <taxon>Micromonosporaceae</taxon>
        <taxon>Micromonospora</taxon>
    </lineage>
</organism>
<accession>A0ABS3VCY1</accession>
<evidence type="ECO:0000256" key="1">
    <source>
        <dbReference type="SAM" id="MobiDB-lite"/>
    </source>
</evidence>
<sequence length="177" mass="16926">MLPAAPTSPLWWVARWWSRLLTGLAVAIAFAVAGPALSGPALSGPALSGPALSGPALSGPALPGPASLRPASFDPGPAAAALPVDASLSLPAAGAPAAPTDIRSGGREADPAAAADRAVAVVLAVPAADRAAVVLAVPTADRVDAVVPAGVARSAPPPALPAGRTPVATAPRAPPEG</sequence>
<evidence type="ECO:0008006" key="4">
    <source>
        <dbReference type="Google" id="ProtNLM"/>
    </source>
</evidence>
<protein>
    <recommendedName>
        <fullName evidence="4">Meckel syndrome type 1 protein</fullName>
    </recommendedName>
</protein>
<proteinExistence type="predicted"/>